<keyword evidence="1" id="KW-0175">Coiled coil</keyword>
<dbReference type="AlphaFoldDB" id="A0A517P132"/>
<feature type="domain" description="Multidrug resistance protein MdtA-like barrel-sandwich hybrid" evidence="3">
    <location>
        <begin position="468"/>
        <end position="584"/>
    </location>
</feature>
<dbReference type="EMBL" id="CP036526">
    <property type="protein sequence ID" value="QDT13087.1"/>
    <property type="molecule type" value="Genomic_DNA"/>
</dbReference>
<keyword evidence="2" id="KW-0812">Transmembrane</keyword>
<feature type="transmembrane region" description="Helical" evidence="2">
    <location>
        <begin position="262"/>
        <end position="285"/>
    </location>
</feature>
<evidence type="ECO:0000313" key="5">
    <source>
        <dbReference type="Proteomes" id="UP000319817"/>
    </source>
</evidence>
<keyword evidence="2" id="KW-0472">Membrane</keyword>
<feature type="transmembrane region" description="Helical" evidence="2">
    <location>
        <begin position="393"/>
        <end position="414"/>
    </location>
</feature>
<reference evidence="4 5" key="1">
    <citation type="submission" date="2019-02" db="EMBL/GenBank/DDBJ databases">
        <title>Deep-cultivation of Planctomycetes and their phenomic and genomic characterization uncovers novel biology.</title>
        <authorList>
            <person name="Wiegand S."/>
            <person name="Jogler M."/>
            <person name="Boedeker C."/>
            <person name="Pinto D."/>
            <person name="Vollmers J."/>
            <person name="Rivas-Marin E."/>
            <person name="Kohn T."/>
            <person name="Peeters S.H."/>
            <person name="Heuer A."/>
            <person name="Rast P."/>
            <person name="Oberbeckmann S."/>
            <person name="Bunk B."/>
            <person name="Jeske O."/>
            <person name="Meyerdierks A."/>
            <person name="Storesund J.E."/>
            <person name="Kallscheuer N."/>
            <person name="Luecker S."/>
            <person name="Lage O.M."/>
            <person name="Pohl T."/>
            <person name="Merkel B.J."/>
            <person name="Hornburger P."/>
            <person name="Mueller R.-W."/>
            <person name="Bruemmer F."/>
            <person name="Labrenz M."/>
            <person name="Spormann A.M."/>
            <person name="Op den Camp H."/>
            <person name="Overmann J."/>
            <person name="Amann R."/>
            <person name="Jetten M.S.M."/>
            <person name="Mascher T."/>
            <person name="Medema M.H."/>
            <person name="Devos D.P."/>
            <person name="Kaster A.-K."/>
            <person name="Ovreas L."/>
            <person name="Rohde M."/>
            <person name="Galperin M.Y."/>
            <person name="Jogler C."/>
        </authorList>
    </citation>
    <scope>NUCLEOTIDE SEQUENCE [LARGE SCALE GENOMIC DNA]</scope>
    <source>
        <strain evidence="4 5">K23_9</strain>
    </source>
</reference>
<dbReference type="GO" id="GO:0031293">
    <property type="term" value="P:membrane protein intracellular domain proteolysis"/>
    <property type="evidence" value="ECO:0007669"/>
    <property type="project" value="TreeGrafter"/>
</dbReference>
<keyword evidence="2" id="KW-1133">Transmembrane helix</keyword>
<dbReference type="InterPro" id="IPR058625">
    <property type="entry name" value="MdtA-like_BSH"/>
</dbReference>
<dbReference type="PANTHER" id="PTHR13325">
    <property type="entry name" value="PROTEASE M50 MEMBRANE-BOUND TRANSCRIPTION FACTOR SITE 2 PROTEASE"/>
    <property type="match status" value="1"/>
</dbReference>
<dbReference type="Proteomes" id="UP000319817">
    <property type="component" value="Chromosome"/>
</dbReference>
<dbReference type="GO" id="GO:0005737">
    <property type="term" value="C:cytoplasm"/>
    <property type="evidence" value="ECO:0007669"/>
    <property type="project" value="TreeGrafter"/>
</dbReference>
<organism evidence="4 5">
    <name type="scientific">Stieleria marina</name>
    <dbReference type="NCBI Taxonomy" id="1930275"/>
    <lineage>
        <taxon>Bacteria</taxon>
        <taxon>Pseudomonadati</taxon>
        <taxon>Planctomycetota</taxon>
        <taxon>Planctomycetia</taxon>
        <taxon>Pirellulales</taxon>
        <taxon>Pirellulaceae</taxon>
        <taxon>Stieleria</taxon>
    </lineage>
</organism>
<feature type="transmembrane region" description="Helical" evidence="2">
    <location>
        <begin position="426"/>
        <end position="446"/>
    </location>
</feature>
<feature type="transmembrane region" description="Helical" evidence="2">
    <location>
        <begin position="237"/>
        <end position="256"/>
    </location>
</feature>
<proteinExistence type="predicted"/>
<feature type="transmembrane region" description="Helical" evidence="2">
    <location>
        <begin position="365"/>
        <end position="387"/>
    </location>
</feature>
<dbReference type="PANTHER" id="PTHR13325:SF3">
    <property type="entry name" value="MEMBRANE-BOUND TRANSCRIPTION FACTOR SITE-2 PROTEASE"/>
    <property type="match status" value="1"/>
</dbReference>
<dbReference type="InterPro" id="IPR001193">
    <property type="entry name" value="MBTPS2"/>
</dbReference>
<feature type="coiled-coil region" evidence="1">
    <location>
        <begin position="499"/>
        <end position="526"/>
    </location>
</feature>
<keyword evidence="5" id="KW-1185">Reference proteome</keyword>
<name>A0A517P132_9BACT</name>
<evidence type="ECO:0000256" key="2">
    <source>
        <dbReference type="SAM" id="Phobius"/>
    </source>
</evidence>
<dbReference type="GO" id="GO:0004222">
    <property type="term" value="F:metalloendopeptidase activity"/>
    <property type="evidence" value="ECO:0007669"/>
    <property type="project" value="InterPro"/>
</dbReference>
<dbReference type="SUPFAM" id="SSF111369">
    <property type="entry name" value="HlyD-like secretion proteins"/>
    <property type="match status" value="1"/>
</dbReference>
<evidence type="ECO:0000313" key="4">
    <source>
        <dbReference type="EMBL" id="QDT13087.1"/>
    </source>
</evidence>
<dbReference type="Gene3D" id="2.40.50.100">
    <property type="match status" value="1"/>
</dbReference>
<dbReference type="RefSeq" id="WP_145420882.1">
    <property type="nucleotide sequence ID" value="NZ_CP036526.1"/>
</dbReference>
<dbReference type="OrthoDB" id="9759690at2"/>
<evidence type="ECO:0000259" key="3">
    <source>
        <dbReference type="Pfam" id="PF25917"/>
    </source>
</evidence>
<gene>
    <name evidence="4" type="ORF">K239x_51030</name>
</gene>
<accession>A0A517P132</accession>
<dbReference type="Pfam" id="PF25917">
    <property type="entry name" value="BSH_RND"/>
    <property type="match status" value="1"/>
</dbReference>
<evidence type="ECO:0000256" key="1">
    <source>
        <dbReference type="SAM" id="Coils"/>
    </source>
</evidence>
<sequence>MMNLSDPDASQHETEQHVAYEIMAMMPRVRDNISVSVQTYAGETCYVIEDKISSKFYRLGLAEYTFVSLLDGDTTIAEAMGRTASVCGADALSERETGTLCKWLLDSGIATTSQSRSATRQTESRDKDSQKKVLGKANPIMQKLPLVNPMPLLRPIDGVSRQVFSWFGAVIWSVVVTYGAYQLWSHWDQFSQAGQGLLSSSNWVWLLASWVGLKLIHEMSHAMACRKYNGNVREAGLVFIVLAPMPYVDVTSIWKLDSKWKRILVSAAGMYAEIFVAAVAAIIWCNTFDPLVKQHCVNVIVTATLVTVLFNANPLMRFDGYYILSDAIEMPNLATHGRQWMAYFMRRYFMGVQVKCPQWPEGKHAIVVVYAILSFVWRILITVSIAITAEVLFHGAGVVLAVTSLLVGIAIPLYRSINTLTKTKQASYARMLLISGLGAACLWGAWSVVPWYSQARVPVVVDYHPAEEIRCGVSGFLVENAVRVGDRVKKGQVLAVLSNRELEIEADNLRLQIEQSLQRARDYRVDGAIAAVQVEWRNRHSLETRADQVRQQIVSLRVVAPSDGIIAESDIESRRGTVLKAGDRMFVMGTNDREMIYGLIDQRDIDAFRDRDGESIDIHVWGTGRESFQGTVRRVLPRASTDLKHAALGAHVGGPLTVQPKVQKGEQHGDQVELVQPRFPILIDFAGCESEAVLPGQSGYATLHYRSGTIGQIAVDAVRLWIRTKRQMMSETRQSAQAKCLQLNDHLFTNRLAR</sequence>
<protein>
    <submittedName>
        <fullName evidence="4">Peptidase family M50</fullName>
    </submittedName>
</protein>
<feature type="transmembrane region" description="Helical" evidence="2">
    <location>
        <begin position="163"/>
        <end position="184"/>
    </location>
</feature>
<feature type="transmembrane region" description="Helical" evidence="2">
    <location>
        <begin position="196"/>
        <end position="216"/>
    </location>
</feature>
<dbReference type="GO" id="GO:0016020">
    <property type="term" value="C:membrane"/>
    <property type="evidence" value="ECO:0007669"/>
    <property type="project" value="InterPro"/>
</dbReference>